<organism evidence="1 2">
    <name type="scientific">Colletotrichum higginsianum</name>
    <dbReference type="NCBI Taxonomy" id="80884"/>
    <lineage>
        <taxon>Eukaryota</taxon>
        <taxon>Fungi</taxon>
        <taxon>Dikarya</taxon>
        <taxon>Ascomycota</taxon>
        <taxon>Pezizomycotina</taxon>
        <taxon>Sordariomycetes</taxon>
        <taxon>Hypocreomycetidae</taxon>
        <taxon>Glomerellales</taxon>
        <taxon>Glomerellaceae</taxon>
        <taxon>Colletotrichum</taxon>
        <taxon>Colletotrichum destructivum species complex</taxon>
    </lineage>
</organism>
<gene>
    <name evidence="1" type="ORF">CH35J_003103</name>
</gene>
<comment type="caution">
    <text evidence="1">The sequence shown here is derived from an EMBL/GenBank/DDBJ whole genome shotgun (WGS) entry which is preliminary data.</text>
</comment>
<name>A0A4T0WG59_9PEZI</name>
<reference evidence="1 2" key="1">
    <citation type="journal article" date="2019" name="Genome Biol. Evol.">
        <title>Genomic Plasticity Mediated by Transposable Elements in the Plant Pathogenic Fungus Colletotrichum higginsianum.</title>
        <authorList>
            <person name="Tsushima A."/>
            <person name="Gan P."/>
            <person name="Kumakura N."/>
            <person name="Narusaka M."/>
            <person name="Takano Y."/>
            <person name="Narusaka Y."/>
            <person name="Shirasu K."/>
        </authorList>
    </citation>
    <scope>NUCLEOTIDE SEQUENCE [LARGE SCALE GENOMIC DNA]</scope>
    <source>
        <strain evidence="1 2">MAFF305635-RFP</strain>
    </source>
</reference>
<dbReference type="OrthoDB" id="5412996at2759"/>
<protein>
    <submittedName>
        <fullName evidence="1">Uncharacterized protein</fullName>
    </submittedName>
</protein>
<sequence length="177" mass="19719">MDSVQGQDLSDLLQQPTDHQEDAIVLDPDMNNARLDFVYEQIAGFMLQLSRLSFSRIGAVSRNETSGQWDVVTRRPLTYDMNELVTLGGCPADRLPESAAPFDHASRFFCACSQSLQVHLEVQRNVAGNDEALAWSQFVARRQLPHMPIPVRRLGRSGSSATTCGLPTCLLIRKRFG</sequence>
<dbReference type="AlphaFoldDB" id="A0A4T0WG59"/>
<evidence type="ECO:0000313" key="1">
    <source>
        <dbReference type="EMBL" id="TID04696.1"/>
    </source>
</evidence>
<dbReference type="Proteomes" id="UP000305883">
    <property type="component" value="Unassembled WGS sequence"/>
</dbReference>
<proteinExistence type="predicted"/>
<dbReference type="EMBL" id="MWPZ01000002">
    <property type="protein sequence ID" value="TID04696.1"/>
    <property type="molecule type" value="Genomic_DNA"/>
</dbReference>
<evidence type="ECO:0000313" key="2">
    <source>
        <dbReference type="Proteomes" id="UP000305883"/>
    </source>
</evidence>
<accession>A0A4T0WG59</accession>